<dbReference type="InterPro" id="IPR044016">
    <property type="entry name" value="Big_13"/>
</dbReference>
<dbReference type="InterPro" id="IPR022038">
    <property type="entry name" value="Ig-like_bact"/>
</dbReference>
<dbReference type="PANTHER" id="PTHR22901:SF0">
    <property type="entry name" value="SIALATE O-ACETYLESTERASE"/>
    <property type="match status" value="1"/>
</dbReference>
<dbReference type="Gene3D" id="2.60.40.10">
    <property type="entry name" value="Immunoglobulins"/>
    <property type="match status" value="7"/>
</dbReference>
<dbReference type="PANTHER" id="PTHR22901">
    <property type="entry name" value="SIALATE O-ACETYLESTERASE"/>
    <property type="match status" value="1"/>
</dbReference>
<keyword evidence="5" id="KW-1185">Reference proteome</keyword>
<dbReference type="KEGG" id="otm:OSB_11660"/>
<gene>
    <name evidence="4" type="ORF">OSB_11660</name>
</gene>
<feature type="domain" description="Bacterial Ig-like" evidence="2">
    <location>
        <begin position="400"/>
        <end position="475"/>
    </location>
</feature>
<dbReference type="PATRIC" id="fig|1458307.3.peg.1181"/>
<evidence type="ECO:0000259" key="1">
    <source>
        <dbReference type="Pfam" id="PF12245"/>
    </source>
</evidence>
<dbReference type="Pfam" id="PF12245">
    <property type="entry name" value="Big_3_2"/>
    <property type="match status" value="1"/>
</dbReference>
<dbReference type="InterPro" id="IPR013783">
    <property type="entry name" value="Ig-like_fold"/>
</dbReference>
<reference evidence="4 5" key="1">
    <citation type="journal article" date="2015" name="Genome Announc.">
        <title>Closed Genome Sequence of Octadecabacter temperatus SB1, the First Mesophilic Species of the Genus Octadecabacter.</title>
        <authorList>
            <person name="Voget S."/>
            <person name="Billerbeck S."/>
            <person name="Simon M."/>
            <person name="Daniel R."/>
        </authorList>
    </citation>
    <scope>NUCLEOTIDE SEQUENCE [LARGE SCALE GENOMIC DNA]</scope>
    <source>
        <strain evidence="4 5">SB1</strain>
    </source>
</reference>
<evidence type="ECO:0000313" key="4">
    <source>
        <dbReference type="EMBL" id="AKS45722.1"/>
    </source>
</evidence>
<protein>
    <submittedName>
        <fullName evidence="4">Uncharacterized protein</fullName>
    </submittedName>
</protein>
<feature type="domain" description="Bacterial Ig-like" evidence="2">
    <location>
        <begin position="503"/>
        <end position="574"/>
    </location>
</feature>
<dbReference type="Pfam" id="PF22783">
    <property type="entry name" value="BapA_N"/>
    <property type="match status" value="1"/>
</dbReference>
<organism evidence="4 5">
    <name type="scientific">Octadecabacter temperatus</name>
    <dbReference type="NCBI Taxonomy" id="1458307"/>
    <lineage>
        <taxon>Bacteria</taxon>
        <taxon>Pseudomonadati</taxon>
        <taxon>Pseudomonadota</taxon>
        <taxon>Alphaproteobacteria</taxon>
        <taxon>Rhodobacterales</taxon>
        <taxon>Roseobacteraceae</taxon>
        <taxon>Octadecabacter</taxon>
    </lineage>
</organism>
<dbReference type="Pfam" id="PF19077">
    <property type="entry name" value="Big_13"/>
    <property type="match status" value="3"/>
</dbReference>
<dbReference type="RefSeq" id="WP_049834087.1">
    <property type="nucleotide sequence ID" value="NZ_CP012160.1"/>
</dbReference>
<name>A0A0K0Y4E3_9RHOB</name>
<dbReference type="Proteomes" id="UP000067444">
    <property type="component" value="Chromosome"/>
</dbReference>
<proteinExistence type="predicted"/>
<sequence>MSAINFVVRDVAGNISRGTVAGEGVPSSLIVGAGADVSLNLTQGQIISYTRQGQALEVTLVDGRVIVIEGYFTSEGVSENQLFLSSDGYLTEVDLTQGAGADYYANYLQADSAGKFAVNDDLYFMRGSDVMLADAYVPADDEVGMLGAMAPLFGWGGAAAAAGAAALVTTVGGGDGGGPAAPEVAVTTGTDEGDSHVVNEEDHADGVDIGGTGTPGATVDVTIDEVTETTTVGEDGTWEVTFDPADVETGEYSTEVDVTVTNEGGSTSVTHTLVVDTVIGADLTATGGADGVINATEFGDGVTLTGTVTGGDAVVVTIDGTEYAAEVSGSTWTLVTGTAITAGDYHTHDIIITTTDAAGNSSSTTGTVVVDTVTTATISTSGVGGADGVVFSGEHSSGVSLTGTAEAGSTVVVTLSDGSQTYATHTFTAGASGTWSHTFPASELPTGELTLVAAVEATDAAGNMSRDEGTIEIDTYVNELEMTTNTAGGDDGVVNFNESSQSITMAGTVEAGSTVSVNLHGVIMEASVDASGAWTVTYPGGTLPGGDYPTTVVVTATDAAGNSSSLTEAVQVDTVAGDLALSTQPIEFDDVVNYDEASDGVVINGTATAGLIVTVGFGDATMNVLAQPDGTWSANFPASQVPADTASAQITASITDAAGNYKEVSDTVEIDTVVNPFNFSAGQVEGNDIINHAEAQDGGVTFDGQVEAFSSVLVEFNGYSQTVTANGAGQWSATFTEAQIGVDEYTAVVKATATDVHDNVSAPITRTVEVDTLVTHLTTADPVEGDNVVNFAEAADGVTLTGTVEAGSTVMITYDYNGGQIVREATVDAAGNWSITYAGSEIPQGEYDVNITIDSTDANGNTLSITDEFRVDTVDPEAPEIESVVVTPQGVTAVTIEATDADVTVNEITASHQTNELGDQDDGISLGSAGDYYGFDAPLPNGSHLVVNELDDAGNSNATFVVLEETATNSVDLGGLDGFDIGAIDLGYAQDAELTLDLAALEGLSDVDNNLIIHGSDADNDSVTILGATDSGQSKNIDGKSYDIYTMGDDAQVFIEDGVNVTI</sequence>
<dbReference type="InterPro" id="IPR039329">
    <property type="entry name" value="SIAE"/>
</dbReference>
<dbReference type="EMBL" id="CP012160">
    <property type="protein sequence ID" value="AKS45722.1"/>
    <property type="molecule type" value="Genomic_DNA"/>
</dbReference>
<dbReference type="OrthoDB" id="7858035at2"/>
<accession>A0A0K0Y4E3</accession>
<feature type="domain" description="Bacterial Ig-like" evidence="2">
    <location>
        <begin position="799"/>
        <end position="873"/>
    </location>
</feature>
<dbReference type="NCBIfam" id="NF033510">
    <property type="entry name" value="Ca_tandemer"/>
    <property type="match status" value="7"/>
</dbReference>
<feature type="domain" description="Biofilm-associated protein BapA-like prefix-like" evidence="3">
    <location>
        <begin position="37"/>
        <end position="97"/>
    </location>
</feature>
<dbReference type="InterPro" id="IPR048051">
    <property type="entry name" value="BapA-like_prefix-like"/>
</dbReference>
<dbReference type="STRING" id="1458307.OSB_11660"/>
<evidence type="ECO:0000313" key="5">
    <source>
        <dbReference type="Proteomes" id="UP000067444"/>
    </source>
</evidence>
<dbReference type="AlphaFoldDB" id="A0A0K0Y4E3"/>
<evidence type="ECO:0000259" key="2">
    <source>
        <dbReference type="Pfam" id="PF19077"/>
    </source>
</evidence>
<feature type="domain" description="Ig-like" evidence="1">
    <location>
        <begin position="635"/>
        <end position="671"/>
    </location>
</feature>
<evidence type="ECO:0000259" key="3">
    <source>
        <dbReference type="Pfam" id="PF22783"/>
    </source>
</evidence>
<dbReference type="GO" id="GO:0001681">
    <property type="term" value="F:sialate O-acetylesterase activity"/>
    <property type="evidence" value="ECO:0007669"/>
    <property type="project" value="InterPro"/>
</dbReference>
<dbReference type="GO" id="GO:0005975">
    <property type="term" value="P:carbohydrate metabolic process"/>
    <property type="evidence" value="ECO:0007669"/>
    <property type="project" value="TreeGrafter"/>
</dbReference>